<evidence type="ECO:0000256" key="3">
    <source>
        <dbReference type="ARBA" id="ARBA00023125"/>
    </source>
</evidence>
<sequence>MVERRKDNKNRVLKEGEYQRKNGTYEYRWREKTGKRKYIYAKTLDELRIKETEILSDYYSGKKNNDKLDINFFYERWKTVKRGLQPNTFANYVYMYKRFIVDDFGKIKINDLKKSDIREFYIKLNENYGLHISTIEVVQNILHQILEIAVDDDYLIKNPSDNALKELKQSKGNVAQTKKALSLEAQEVLENYLKNEKKYYRWYPIIITFLWTGMRAGELTGLRYQDIDMENKIIDVNHTLVYYKNVGDKKLSRSIHTPKTEAGIRKIPMLDKVIEAIKLEKDMQVAEDSECKEVIDGYTDFIFLNRFGVPHEARALNKTLARIVRDCNFWILDNMKKGEEPLIIPRISCHSLRHTFTTRMCEQNLNLKVMQDILGHKDFTTTMNIYAEVNGNFAQKEMQKLNEFSKKFK</sequence>
<dbReference type="Pfam" id="PF02920">
    <property type="entry name" value="Integrase_DNA"/>
    <property type="match status" value="1"/>
</dbReference>
<evidence type="ECO:0000256" key="5">
    <source>
        <dbReference type="PROSITE-ProRule" id="PRU01248"/>
    </source>
</evidence>
<dbReference type="Gene3D" id="1.10.443.10">
    <property type="entry name" value="Intergrase catalytic core"/>
    <property type="match status" value="1"/>
</dbReference>
<feature type="domain" description="Core-binding (CB)" evidence="7">
    <location>
        <begin position="64"/>
        <end position="150"/>
    </location>
</feature>
<dbReference type="InterPro" id="IPR011010">
    <property type="entry name" value="DNA_brk_join_enz"/>
</dbReference>
<keyword evidence="9" id="KW-1185">Reference proteome</keyword>
<evidence type="ECO:0000259" key="6">
    <source>
        <dbReference type="PROSITE" id="PS51898"/>
    </source>
</evidence>
<dbReference type="InterPro" id="IPR016177">
    <property type="entry name" value="DNA-bd_dom_sf"/>
</dbReference>
<evidence type="ECO:0000256" key="2">
    <source>
        <dbReference type="ARBA" id="ARBA00022908"/>
    </source>
</evidence>
<comment type="similarity">
    <text evidence="1">Belongs to the 'phage' integrase family.</text>
</comment>
<dbReference type="InterPro" id="IPR004107">
    <property type="entry name" value="Integrase_SAM-like_N"/>
</dbReference>
<keyword evidence="2" id="KW-0229">DNA integration</keyword>
<dbReference type="PANTHER" id="PTHR30349:SF41">
    <property type="entry name" value="INTEGRASE_RECOMBINASE PROTEIN MJ0367-RELATED"/>
    <property type="match status" value="1"/>
</dbReference>
<dbReference type="InterPro" id="IPR002104">
    <property type="entry name" value="Integrase_catalytic"/>
</dbReference>
<dbReference type="Pfam" id="PF00589">
    <property type="entry name" value="Phage_integrase"/>
    <property type="match status" value="1"/>
</dbReference>
<keyword evidence="4" id="KW-0233">DNA recombination</keyword>
<dbReference type="InterPro" id="IPR050090">
    <property type="entry name" value="Tyrosine_recombinase_XerCD"/>
</dbReference>
<dbReference type="SUPFAM" id="SSF54171">
    <property type="entry name" value="DNA-binding domain"/>
    <property type="match status" value="1"/>
</dbReference>
<reference evidence="8 9" key="1">
    <citation type="submission" date="2023-01" db="EMBL/GenBank/DDBJ databases">
        <authorList>
            <person name="Lee S.H."/>
            <person name="Jung H.S."/>
            <person name="Yun J.U."/>
        </authorList>
    </citation>
    <scope>NUCLEOTIDE SEQUENCE [LARGE SCALE GENOMIC DNA]</scope>
    <source>
        <strain evidence="8 9">CBA3646</strain>
    </source>
</reference>
<dbReference type="RefSeq" id="WP_271190834.1">
    <property type="nucleotide sequence ID" value="NZ_CP115667.1"/>
</dbReference>
<feature type="domain" description="Tyr recombinase" evidence="6">
    <location>
        <begin position="176"/>
        <end position="399"/>
    </location>
</feature>
<organism evidence="8 9">
    <name type="scientific">Peptoniphilus equinus</name>
    <dbReference type="NCBI Taxonomy" id="3016343"/>
    <lineage>
        <taxon>Bacteria</taxon>
        <taxon>Bacillati</taxon>
        <taxon>Bacillota</taxon>
        <taxon>Tissierellia</taxon>
        <taxon>Tissierellales</taxon>
        <taxon>Peptoniphilaceae</taxon>
        <taxon>Peptoniphilus</taxon>
    </lineage>
</organism>
<evidence type="ECO:0000256" key="1">
    <source>
        <dbReference type="ARBA" id="ARBA00008857"/>
    </source>
</evidence>
<gene>
    <name evidence="8" type="ORF">O6R05_04650</name>
</gene>
<evidence type="ECO:0000313" key="8">
    <source>
        <dbReference type="EMBL" id="WBW49302.1"/>
    </source>
</evidence>
<evidence type="ECO:0000313" key="9">
    <source>
        <dbReference type="Proteomes" id="UP001210339"/>
    </source>
</evidence>
<dbReference type="InterPro" id="IPR010998">
    <property type="entry name" value="Integrase_recombinase_N"/>
</dbReference>
<evidence type="ECO:0000256" key="4">
    <source>
        <dbReference type="ARBA" id="ARBA00023172"/>
    </source>
</evidence>
<protein>
    <submittedName>
        <fullName evidence="8">Tyrosine-type recombinase/integrase</fullName>
    </submittedName>
</protein>
<dbReference type="PROSITE" id="PS51898">
    <property type="entry name" value="TYR_RECOMBINASE"/>
    <property type="match status" value="1"/>
</dbReference>
<dbReference type="Proteomes" id="UP001210339">
    <property type="component" value="Chromosome"/>
</dbReference>
<dbReference type="SUPFAM" id="SSF56349">
    <property type="entry name" value="DNA breaking-rejoining enzymes"/>
    <property type="match status" value="1"/>
</dbReference>
<dbReference type="EMBL" id="CP115667">
    <property type="protein sequence ID" value="WBW49302.1"/>
    <property type="molecule type" value="Genomic_DNA"/>
</dbReference>
<dbReference type="InterPro" id="IPR004191">
    <property type="entry name" value="Integrase_Tn916-type_DNA-bd_N"/>
</dbReference>
<dbReference type="PROSITE" id="PS51900">
    <property type="entry name" value="CB"/>
    <property type="match status" value="1"/>
</dbReference>
<dbReference type="InterPro" id="IPR013762">
    <property type="entry name" value="Integrase-like_cat_sf"/>
</dbReference>
<dbReference type="Gene3D" id="3.30.160.60">
    <property type="entry name" value="Classic Zinc Finger"/>
    <property type="match status" value="1"/>
</dbReference>
<dbReference type="PANTHER" id="PTHR30349">
    <property type="entry name" value="PHAGE INTEGRASE-RELATED"/>
    <property type="match status" value="1"/>
</dbReference>
<dbReference type="Pfam" id="PF14659">
    <property type="entry name" value="Phage_int_SAM_3"/>
    <property type="match status" value="1"/>
</dbReference>
<dbReference type="CDD" id="cd01189">
    <property type="entry name" value="INT_ICEBs1_C_like"/>
    <property type="match status" value="1"/>
</dbReference>
<dbReference type="Gene3D" id="1.10.150.130">
    <property type="match status" value="1"/>
</dbReference>
<accession>A0ABY7QRA4</accession>
<dbReference type="InterPro" id="IPR044068">
    <property type="entry name" value="CB"/>
</dbReference>
<proteinExistence type="inferred from homology"/>
<keyword evidence="3 5" id="KW-0238">DNA-binding</keyword>
<name>A0ABY7QRA4_9FIRM</name>
<evidence type="ECO:0000259" key="7">
    <source>
        <dbReference type="PROSITE" id="PS51900"/>
    </source>
</evidence>